<gene>
    <name evidence="1" type="ORF">DCHRY22_LOCUS8564</name>
</gene>
<evidence type="ECO:0000313" key="2">
    <source>
        <dbReference type="Proteomes" id="UP000789524"/>
    </source>
</evidence>
<comment type="caution">
    <text evidence="1">The sequence shown here is derived from an EMBL/GenBank/DDBJ whole genome shotgun (WGS) entry which is preliminary data.</text>
</comment>
<organism evidence="1 2">
    <name type="scientific">Danaus chrysippus</name>
    <name type="common">African queen</name>
    <dbReference type="NCBI Taxonomy" id="151541"/>
    <lineage>
        <taxon>Eukaryota</taxon>
        <taxon>Metazoa</taxon>
        <taxon>Ecdysozoa</taxon>
        <taxon>Arthropoda</taxon>
        <taxon>Hexapoda</taxon>
        <taxon>Insecta</taxon>
        <taxon>Pterygota</taxon>
        <taxon>Neoptera</taxon>
        <taxon>Endopterygota</taxon>
        <taxon>Lepidoptera</taxon>
        <taxon>Glossata</taxon>
        <taxon>Ditrysia</taxon>
        <taxon>Papilionoidea</taxon>
        <taxon>Nymphalidae</taxon>
        <taxon>Danainae</taxon>
        <taxon>Danaini</taxon>
        <taxon>Danaina</taxon>
        <taxon>Danaus</taxon>
        <taxon>Anosia</taxon>
    </lineage>
</organism>
<evidence type="ECO:0000313" key="1">
    <source>
        <dbReference type="EMBL" id="CAG9568725.1"/>
    </source>
</evidence>
<dbReference type="Proteomes" id="UP000789524">
    <property type="component" value="Unassembled WGS sequence"/>
</dbReference>
<proteinExistence type="predicted"/>
<sequence>MTGTFLCPYKNCITSKFLARRDGSDIIVGPMRCCCHTQAGLLHLLRRNRVEGTLRPVLSPPWYQMPPHRSVTFGVQKIENLPLLYLGIG</sequence>
<accession>A0A8J2VTH7</accession>
<dbReference type="AlphaFoldDB" id="A0A8J2VTH7"/>
<reference evidence="1" key="1">
    <citation type="submission" date="2021-09" db="EMBL/GenBank/DDBJ databases">
        <authorList>
            <person name="Martin H S."/>
        </authorList>
    </citation>
    <scope>NUCLEOTIDE SEQUENCE</scope>
</reference>
<name>A0A8J2VTH7_9NEOP</name>
<dbReference type="EMBL" id="CAKASE010000061">
    <property type="protein sequence ID" value="CAG9568725.1"/>
    <property type="molecule type" value="Genomic_DNA"/>
</dbReference>
<protein>
    <submittedName>
        <fullName evidence="1">(African queen) hypothetical protein</fullName>
    </submittedName>
</protein>
<keyword evidence="2" id="KW-1185">Reference proteome</keyword>